<sequence>MRAWISNLHRHLHLGETGRFYSELVACCCGWARRRRAGRKLRGLLTPERGTPGRRRPCPGTAPSVSTGLTWSKHAGTNVEDLRWSTPEPTSTTRPPTSGWRRSQAAAGKNLWQPRKITWPDGPGGDYVVMKIDK</sequence>
<proteinExistence type="predicted"/>
<comment type="caution">
    <text evidence="2">The sequence shown here is derived from an EMBL/GenBank/DDBJ whole genome shotgun (WGS) entry which is preliminary data.</text>
</comment>
<dbReference type="RefSeq" id="WP_378285883.1">
    <property type="nucleotide sequence ID" value="NZ_JBHSON010000050.1"/>
</dbReference>
<gene>
    <name evidence="2" type="ORF">ACFPZN_31365</name>
</gene>
<dbReference type="EMBL" id="JBHSON010000050">
    <property type="protein sequence ID" value="MFC5750149.1"/>
    <property type="molecule type" value="Genomic_DNA"/>
</dbReference>
<dbReference type="Proteomes" id="UP001596074">
    <property type="component" value="Unassembled WGS sequence"/>
</dbReference>
<organism evidence="2 3">
    <name type="scientific">Actinomadura rugatobispora</name>
    <dbReference type="NCBI Taxonomy" id="1994"/>
    <lineage>
        <taxon>Bacteria</taxon>
        <taxon>Bacillati</taxon>
        <taxon>Actinomycetota</taxon>
        <taxon>Actinomycetes</taxon>
        <taxon>Streptosporangiales</taxon>
        <taxon>Thermomonosporaceae</taxon>
        <taxon>Actinomadura</taxon>
    </lineage>
</organism>
<feature type="region of interest" description="Disordered" evidence="1">
    <location>
        <begin position="44"/>
        <end position="118"/>
    </location>
</feature>
<name>A0ABW1A866_9ACTN</name>
<reference evidence="3" key="1">
    <citation type="journal article" date="2019" name="Int. J. Syst. Evol. Microbiol.">
        <title>The Global Catalogue of Microorganisms (GCM) 10K type strain sequencing project: providing services to taxonomists for standard genome sequencing and annotation.</title>
        <authorList>
            <consortium name="The Broad Institute Genomics Platform"/>
            <consortium name="The Broad Institute Genome Sequencing Center for Infectious Disease"/>
            <person name="Wu L."/>
            <person name="Ma J."/>
        </authorList>
    </citation>
    <scope>NUCLEOTIDE SEQUENCE [LARGE SCALE GENOMIC DNA]</scope>
    <source>
        <strain evidence="3">KCTC 42087</strain>
    </source>
</reference>
<protein>
    <submittedName>
        <fullName evidence="2">Uncharacterized protein</fullName>
    </submittedName>
</protein>
<feature type="compositionally biased region" description="Low complexity" evidence="1">
    <location>
        <begin position="84"/>
        <end position="103"/>
    </location>
</feature>
<evidence type="ECO:0000256" key="1">
    <source>
        <dbReference type="SAM" id="MobiDB-lite"/>
    </source>
</evidence>
<keyword evidence="3" id="KW-1185">Reference proteome</keyword>
<accession>A0ABW1A866</accession>
<evidence type="ECO:0000313" key="2">
    <source>
        <dbReference type="EMBL" id="MFC5750149.1"/>
    </source>
</evidence>
<evidence type="ECO:0000313" key="3">
    <source>
        <dbReference type="Proteomes" id="UP001596074"/>
    </source>
</evidence>